<dbReference type="CDD" id="cd23507">
    <property type="entry name" value="hydrophobin_I"/>
    <property type="match status" value="1"/>
</dbReference>
<evidence type="ECO:0000256" key="1">
    <source>
        <dbReference type="ARBA" id="ARBA00004191"/>
    </source>
</evidence>
<dbReference type="InterPro" id="IPR019778">
    <property type="entry name" value="Class_I_Hydrophobin_CS"/>
</dbReference>
<keyword evidence="3 7" id="KW-0134">Cell wall</keyword>
<gene>
    <name evidence="8" type="ORF">NLJ89_g11293</name>
</gene>
<dbReference type="SMART" id="SM00075">
    <property type="entry name" value="HYDRO"/>
    <property type="match status" value="1"/>
</dbReference>
<evidence type="ECO:0000256" key="6">
    <source>
        <dbReference type="ARBA" id="ARBA00023157"/>
    </source>
</evidence>
<dbReference type="EMBL" id="JANKHO010002501">
    <property type="protein sequence ID" value="KAJ3491886.1"/>
    <property type="molecule type" value="Genomic_DNA"/>
</dbReference>
<evidence type="ECO:0000256" key="5">
    <source>
        <dbReference type="ARBA" id="ARBA00022729"/>
    </source>
</evidence>
<name>A0A9W8MPH5_9AGAR</name>
<reference evidence="8" key="1">
    <citation type="submission" date="2022-07" db="EMBL/GenBank/DDBJ databases">
        <title>Genome Sequence of Agrocybe chaxingu.</title>
        <authorList>
            <person name="Buettner E."/>
        </authorList>
    </citation>
    <scope>NUCLEOTIDE SEQUENCE</scope>
    <source>
        <strain evidence="8">MP-N11</strain>
    </source>
</reference>
<keyword evidence="5 7" id="KW-0732">Signal</keyword>
<evidence type="ECO:0000313" key="8">
    <source>
        <dbReference type="EMBL" id="KAJ3491886.1"/>
    </source>
</evidence>
<dbReference type="InterPro" id="IPR001338">
    <property type="entry name" value="Class_I_Hydrophobin"/>
</dbReference>
<dbReference type="GO" id="GO:0005199">
    <property type="term" value="F:structural constituent of cell wall"/>
    <property type="evidence" value="ECO:0007669"/>
    <property type="project" value="InterPro"/>
</dbReference>
<protein>
    <recommendedName>
        <fullName evidence="7">Hydrophobin</fullName>
    </recommendedName>
</protein>
<dbReference type="Proteomes" id="UP001148786">
    <property type="component" value="Unassembled WGS sequence"/>
</dbReference>
<comment type="subcellular location">
    <subcellularLocation>
        <location evidence="1 7">Secreted</location>
        <location evidence="1 7">Cell wall</location>
    </subcellularLocation>
</comment>
<evidence type="ECO:0000256" key="4">
    <source>
        <dbReference type="ARBA" id="ARBA00022525"/>
    </source>
</evidence>
<dbReference type="AlphaFoldDB" id="A0A9W8MPH5"/>
<proteinExistence type="inferred from homology"/>
<feature type="chain" id="PRO_5041019723" description="Hydrophobin" evidence="7">
    <location>
        <begin position="23"/>
        <end position="111"/>
    </location>
</feature>
<evidence type="ECO:0000256" key="2">
    <source>
        <dbReference type="ARBA" id="ARBA00010446"/>
    </source>
</evidence>
<feature type="signal peptide" evidence="7">
    <location>
        <begin position="1"/>
        <end position="22"/>
    </location>
</feature>
<dbReference type="GO" id="GO:0009277">
    <property type="term" value="C:fungal-type cell wall"/>
    <property type="evidence" value="ECO:0007669"/>
    <property type="project" value="InterPro"/>
</dbReference>
<evidence type="ECO:0000313" key="9">
    <source>
        <dbReference type="Proteomes" id="UP001148786"/>
    </source>
</evidence>
<keyword evidence="4 7" id="KW-0964">Secreted</keyword>
<comment type="caution">
    <text evidence="8">The sequence shown here is derived from an EMBL/GenBank/DDBJ whole genome shotgun (WGS) entry which is preliminary data.</text>
</comment>
<dbReference type="OrthoDB" id="10455319at2759"/>
<organism evidence="8 9">
    <name type="scientific">Agrocybe chaxingu</name>
    <dbReference type="NCBI Taxonomy" id="84603"/>
    <lineage>
        <taxon>Eukaryota</taxon>
        <taxon>Fungi</taxon>
        <taxon>Dikarya</taxon>
        <taxon>Basidiomycota</taxon>
        <taxon>Agaricomycotina</taxon>
        <taxon>Agaricomycetes</taxon>
        <taxon>Agaricomycetidae</taxon>
        <taxon>Agaricales</taxon>
        <taxon>Agaricineae</taxon>
        <taxon>Strophariaceae</taxon>
        <taxon>Agrocybe</taxon>
    </lineage>
</organism>
<comment type="similarity">
    <text evidence="2 7">Belongs to the fungal hydrophobin family.</text>
</comment>
<dbReference type="PROSITE" id="PS00956">
    <property type="entry name" value="HYDROPHOBIN"/>
    <property type="match status" value="1"/>
</dbReference>
<accession>A0A9W8MPH5</accession>
<evidence type="ECO:0000256" key="7">
    <source>
        <dbReference type="RuleBase" id="RU365009"/>
    </source>
</evidence>
<keyword evidence="6 7" id="KW-1015">Disulfide bond</keyword>
<keyword evidence="9" id="KW-1185">Reference proteome</keyword>
<sequence length="111" mass="10844">MFSKAGLIITTTLSALVAAASAGGIHKSCNTGPVQCCNILAAPTSSAGRDIIGGVNVDIHRVTGLVGAQCSPLSAIGAGSGAACATSPVCCERSFSNQLVGINCSPVNAQL</sequence>
<evidence type="ECO:0000256" key="3">
    <source>
        <dbReference type="ARBA" id="ARBA00022512"/>
    </source>
</evidence>
<dbReference type="Pfam" id="PF01185">
    <property type="entry name" value="Hydrophobin"/>
    <property type="match status" value="1"/>
</dbReference>